<evidence type="ECO:0000256" key="2">
    <source>
        <dbReference type="ARBA" id="ARBA00023186"/>
    </source>
</evidence>
<dbReference type="Pfam" id="PF01025">
    <property type="entry name" value="GrpE"/>
    <property type="match status" value="1"/>
</dbReference>
<accession>A0ABX7M0V4</accession>
<dbReference type="EMBL" id="CP071060">
    <property type="protein sequence ID" value="QSI75398.1"/>
    <property type="molecule type" value="Genomic_DNA"/>
</dbReference>
<dbReference type="Proteomes" id="UP000663570">
    <property type="component" value="Chromosome"/>
</dbReference>
<keyword evidence="3" id="KW-0963">Cytoplasm</keyword>
<dbReference type="InterPro" id="IPR000740">
    <property type="entry name" value="GrpE"/>
</dbReference>
<evidence type="ECO:0000313" key="7">
    <source>
        <dbReference type="EMBL" id="QSI75398.1"/>
    </source>
</evidence>
<feature type="region of interest" description="Disordered" evidence="6">
    <location>
        <begin position="1"/>
        <end position="40"/>
    </location>
</feature>
<evidence type="ECO:0000256" key="1">
    <source>
        <dbReference type="ARBA" id="ARBA00009054"/>
    </source>
</evidence>
<proteinExistence type="inferred from homology"/>
<dbReference type="HAMAP" id="MF_01151">
    <property type="entry name" value="GrpE"/>
    <property type="match status" value="1"/>
</dbReference>
<evidence type="ECO:0000256" key="6">
    <source>
        <dbReference type="SAM" id="MobiDB-lite"/>
    </source>
</evidence>
<dbReference type="NCBIfam" id="NF010748">
    <property type="entry name" value="PRK14150.1"/>
    <property type="match status" value="1"/>
</dbReference>
<dbReference type="InterPro" id="IPR009012">
    <property type="entry name" value="GrpE_head"/>
</dbReference>
<organism evidence="7 8">
    <name type="scientific">Niveibacterium microcysteis</name>
    <dbReference type="NCBI Taxonomy" id="2811415"/>
    <lineage>
        <taxon>Bacteria</taxon>
        <taxon>Pseudomonadati</taxon>
        <taxon>Pseudomonadota</taxon>
        <taxon>Betaproteobacteria</taxon>
        <taxon>Rhodocyclales</taxon>
        <taxon>Rhodocyclaceae</taxon>
        <taxon>Niveibacterium</taxon>
    </lineage>
</organism>
<dbReference type="Gene3D" id="2.30.22.10">
    <property type="entry name" value="Head domain of nucleotide exchange factor GrpE"/>
    <property type="match status" value="1"/>
</dbReference>
<dbReference type="Gene3D" id="3.90.20.20">
    <property type="match status" value="1"/>
</dbReference>
<dbReference type="SUPFAM" id="SSF51064">
    <property type="entry name" value="Head domain of nucleotide exchange factor GrpE"/>
    <property type="match status" value="1"/>
</dbReference>
<dbReference type="PANTHER" id="PTHR21237:SF23">
    <property type="entry name" value="GRPE PROTEIN HOMOLOG, MITOCHONDRIAL"/>
    <property type="match status" value="1"/>
</dbReference>
<dbReference type="InterPro" id="IPR013805">
    <property type="entry name" value="GrpE_CC"/>
</dbReference>
<name>A0ABX7M0V4_9RHOO</name>
<evidence type="ECO:0000256" key="3">
    <source>
        <dbReference type="HAMAP-Rule" id="MF_01151"/>
    </source>
</evidence>
<evidence type="ECO:0000313" key="8">
    <source>
        <dbReference type="Proteomes" id="UP000663570"/>
    </source>
</evidence>
<feature type="compositionally biased region" description="Low complexity" evidence="6">
    <location>
        <begin position="15"/>
        <end position="34"/>
    </location>
</feature>
<dbReference type="PANTHER" id="PTHR21237">
    <property type="entry name" value="GRPE PROTEIN"/>
    <property type="match status" value="1"/>
</dbReference>
<keyword evidence="2 3" id="KW-0143">Chaperone</keyword>
<gene>
    <name evidence="3 7" type="primary">grpE</name>
    <name evidence="7" type="ORF">JY500_12850</name>
</gene>
<comment type="similarity">
    <text evidence="1 3 5">Belongs to the GrpE family.</text>
</comment>
<evidence type="ECO:0000256" key="4">
    <source>
        <dbReference type="RuleBase" id="RU000639"/>
    </source>
</evidence>
<dbReference type="RefSeq" id="WP_206252925.1">
    <property type="nucleotide sequence ID" value="NZ_CP071060.1"/>
</dbReference>
<comment type="subcellular location">
    <subcellularLocation>
        <location evidence="3">Cytoplasm</location>
    </subcellularLocation>
</comment>
<dbReference type="NCBIfam" id="NF010738">
    <property type="entry name" value="PRK14140.1"/>
    <property type="match status" value="1"/>
</dbReference>
<keyword evidence="8" id="KW-1185">Reference proteome</keyword>
<dbReference type="PROSITE" id="PS01071">
    <property type="entry name" value="GRPE"/>
    <property type="match status" value="1"/>
</dbReference>
<dbReference type="NCBIfam" id="NF010737">
    <property type="entry name" value="PRK14139.1"/>
    <property type="match status" value="1"/>
</dbReference>
<dbReference type="PRINTS" id="PR00773">
    <property type="entry name" value="GRPEPROTEIN"/>
</dbReference>
<dbReference type="SUPFAM" id="SSF58014">
    <property type="entry name" value="Coiled-coil domain of nucleotide exchange factor GrpE"/>
    <property type="match status" value="1"/>
</dbReference>
<reference evidence="7 8" key="1">
    <citation type="submission" date="2021-02" db="EMBL/GenBank/DDBJ databases">
        <title>Niveibacterium changnyeongensis HC41.</title>
        <authorList>
            <person name="Kang M."/>
        </authorList>
    </citation>
    <scope>NUCLEOTIDE SEQUENCE [LARGE SCALE GENOMIC DNA]</scope>
    <source>
        <strain evidence="7 8">HC41</strain>
    </source>
</reference>
<comment type="subunit">
    <text evidence="3">Homodimer.</text>
</comment>
<protein>
    <recommendedName>
        <fullName evidence="3 4">Protein GrpE</fullName>
    </recommendedName>
    <alternativeName>
        <fullName evidence="3">HSP-70 cofactor</fullName>
    </alternativeName>
</protein>
<dbReference type="CDD" id="cd00446">
    <property type="entry name" value="GrpE"/>
    <property type="match status" value="1"/>
</dbReference>
<comment type="function">
    <text evidence="3 4">Participates actively in the response to hyperosmotic and heat shock by preventing the aggregation of stress-denatured proteins, in association with DnaK and GrpE. It is the nucleotide exchange factor for DnaK and may function as a thermosensor. Unfolded proteins bind initially to DnaJ; upon interaction with the DnaJ-bound protein, DnaK hydrolyzes its bound ATP, resulting in the formation of a stable complex. GrpE releases ADP from DnaK; ATP binding to DnaK triggers the release of the substrate protein, thus completing the reaction cycle. Several rounds of ATP-dependent interactions between DnaJ, DnaK and GrpE are required for fully efficient folding.</text>
</comment>
<keyword evidence="3 4" id="KW-0346">Stress response</keyword>
<evidence type="ECO:0000256" key="5">
    <source>
        <dbReference type="RuleBase" id="RU004478"/>
    </source>
</evidence>
<sequence length="190" mass="20924">MQENQSSPQPEVELTSAAEASPEAASAENPETASVDTLPSLEEQLRQAELKSAEHYDAWLRAKAETENVRRRAAEDIQKASKFAIEKFATELLPVKDSLEQTLAVANPTLESIREGVELTLRNLARAFERGNLTELDPVGAKFDPHQHQAMSMVESDQPANTVVQVFQKGYLIEGRVVRPAMVAVSKAKD</sequence>